<dbReference type="RefSeq" id="WP_012527872.1">
    <property type="nucleotide sequence ID" value="NC_011891.1"/>
</dbReference>
<dbReference type="Proteomes" id="UP000007089">
    <property type="component" value="Chromosome"/>
</dbReference>
<dbReference type="EC" id="6.3.5.3" evidence="6"/>
<evidence type="ECO:0000256" key="6">
    <source>
        <dbReference type="HAMAP-Rule" id="MF_01926"/>
    </source>
</evidence>
<evidence type="ECO:0000256" key="3">
    <source>
        <dbReference type="ARBA" id="ARBA00022741"/>
    </source>
</evidence>
<organism evidence="7 8">
    <name type="scientific">Anaeromyxobacter dehalogenans (strain ATCC BAA-258 / DSM 21875 / 2CP-1)</name>
    <dbReference type="NCBI Taxonomy" id="455488"/>
    <lineage>
        <taxon>Bacteria</taxon>
        <taxon>Pseudomonadati</taxon>
        <taxon>Myxococcota</taxon>
        <taxon>Myxococcia</taxon>
        <taxon>Myxococcales</taxon>
        <taxon>Cystobacterineae</taxon>
        <taxon>Anaeromyxobacteraceae</taxon>
        <taxon>Anaeromyxobacter</taxon>
    </lineage>
</organism>
<evidence type="ECO:0000313" key="8">
    <source>
        <dbReference type="Proteomes" id="UP000007089"/>
    </source>
</evidence>
<evidence type="ECO:0000313" key="7">
    <source>
        <dbReference type="EMBL" id="ACL67302.1"/>
    </source>
</evidence>
<comment type="subunit">
    <text evidence="6">Part of the FGAM synthase complex composed of 1 PurL, 1 PurQ and 2 PurS subunits.</text>
</comment>
<dbReference type="UniPathway" id="UPA00074">
    <property type="reaction ID" value="UER00128"/>
</dbReference>
<dbReference type="InterPro" id="IPR003850">
    <property type="entry name" value="PurS"/>
</dbReference>
<comment type="catalytic activity">
    <reaction evidence="6">
        <text>N(2)-formyl-N(1)-(5-phospho-beta-D-ribosyl)glycinamide + L-glutamine + ATP + H2O = 2-formamido-N(1)-(5-O-phospho-beta-D-ribosyl)acetamidine + L-glutamate + ADP + phosphate + H(+)</text>
        <dbReference type="Rhea" id="RHEA:17129"/>
        <dbReference type="ChEBI" id="CHEBI:15377"/>
        <dbReference type="ChEBI" id="CHEBI:15378"/>
        <dbReference type="ChEBI" id="CHEBI:29985"/>
        <dbReference type="ChEBI" id="CHEBI:30616"/>
        <dbReference type="ChEBI" id="CHEBI:43474"/>
        <dbReference type="ChEBI" id="CHEBI:58359"/>
        <dbReference type="ChEBI" id="CHEBI:147286"/>
        <dbReference type="ChEBI" id="CHEBI:147287"/>
        <dbReference type="ChEBI" id="CHEBI:456216"/>
        <dbReference type="EC" id="6.3.5.3"/>
    </reaction>
</comment>
<dbReference type="NCBIfam" id="TIGR00302">
    <property type="entry name" value="phosphoribosylformylglycinamidine synthase subunit PurS"/>
    <property type="match status" value="1"/>
</dbReference>
<evidence type="ECO:0000256" key="1">
    <source>
        <dbReference type="ARBA" id="ARBA00022490"/>
    </source>
</evidence>
<evidence type="ECO:0000256" key="5">
    <source>
        <dbReference type="ARBA" id="ARBA00022840"/>
    </source>
</evidence>
<dbReference type="PANTHER" id="PTHR34696">
    <property type="entry name" value="PHOSPHORIBOSYLFORMYLGLYCINAMIDINE SYNTHASE SUBUNIT PURS"/>
    <property type="match status" value="1"/>
</dbReference>
<proteinExistence type="inferred from homology"/>
<dbReference type="HAMAP" id="MF_01926">
    <property type="entry name" value="PurS"/>
    <property type="match status" value="1"/>
</dbReference>
<dbReference type="EMBL" id="CP001359">
    <property type="protein sequence ID" value="ACL67302.1"/>
    <property type="molecule type" value="Genomic_DNA"/>
</dbReference>
<dbReference type="NCBIfam" id="NF004630">
    <property type="entry name" value="PRK05974.1"/>
    <property type="match status" value="1"/>
</dbReference>
<reference evidence="7" key="1">
    <citation type="submission" date="2009-01" db="EMBL/GenBank/DDBJ databases">
        <title>Complete sequence of Anaeromyxobacter dehalogenans 2CP-1.</title>
        <authorList>
            <consortium name="US DOE Joint Genome Institute"/>
            <person name="Lucas S."/>
            <person name="Copeland A."/>
            <person name="Lapidus A."/>
            <person name="Glavina del Rio T."/>
            <person name="Dalin E."/>
            <person name="Tice H."/>
            <person name="Bruce D."/>
            <person name="Goodwin L."/>
            <person name="Pitluck S."/>
            <person name="Saunders E."/>
            <person name="Brettin T."/>
            <person name="Detter J.C."/>
            <person name="Han C."/>
            <person name="Larimer F."/>
            <person name="Land M."/>
            <person name="Hauser L."/>
            <person name="Kyrpides N."/>
            <person name="Ovchinnikova G."/>
            <person name="Beliaev A.S."/>
            <person name="Richardson P."/>
        </authorList>
    </citation>
    <scope>NUCLEOTIDE SEQUENCE</scope>
    <source>
        <strain evidence="7">2CP-1</strain>
    </source>
</reference>
<keyword evidence="3 6" id="KW-0547">Nucleotide-binding</keyword>
<dbReference type="GO" id="GO:0005524">
    <property type="term" value="F:ATP binding"/>
    <property type="evidence" value="ECO:0007669"/>
    <property type="project" value="UniProtKB-UniRule"/>
</dbReference>
<accession>B8J8L6</accession>
<dbReference type="InterPro" id="IPR036604">
    <property type="entry name" value="PurS-like_sf"/>
</dbReference>
<name>B8J8L6_ANAD2</name>
<evidence type="ECO:0000256" key="2">
    <source>
        <dbReference type="ARBA" id="ARBA00022598"/>
    </source>
</evidence>
<dbReference type="Gene3D" id="3.30.1280.10">
    <property type="entry name" value="Phosphoribosylformylglycinamidine synthase subunit PurS"/>
    <property type="match status" value="1"/>
</dbReference>
<dbReference type="AlphaFoldDB" id="B8J8L6"/>
<dbReference type="SUPFAM" id="SSF82697">
    <property type="entry name" value="PurS-like"/>
    <property type="match status" value="1"/>
</dbReference>
<dbReference type="GO" id="GO:0004642">
    <property type="term" value="F:phosphoribosylformylglycinamidine synthase activity"/>
    <property type="evidence" value="ECO:0007669"/>
    <property type="project" value="UniProtKB-UniRule"/>
</dbReference>
<dbReference type="GO" id="GO:0006189">
    <property type="term" value="P:'de novo' IMP biosynthetic process"/>
    <property type="evidence" value="ECO:0007669"/>
    <property type="project" value="UniProtKB-UniRule"/>
</dbReference>
<comment type="pathway">
    <text evidence="6">Purine metabolism; IMP biosynthesis via de novo pathway; 5-amino-1-(5-phospho-D-ribosyl)imidazole from N(2)-formyl-N(1)-(5-phospho-D-ribosyl)glycinamide: step 1/2.</text>
</comment>
<keyword evidence="1 6" id="KW-0963">Cytoplasm</keyword>
<comment type="similarity">
    <text evidence="6">Belongs to the PurS family.</text>
</comment>
<dbReference type="PANTHER" id="PTHR34696:SF1">
    <property type="entry name" value="PHOSPHORIBOSYLFORMYLGLYCINAMIDINE SYNTHASE SUBUNIT PURS"/>
    <property type="match status" value="1"/>
</dbReference>
<keyword evidence="4 6" id="KW-0658">Purine biosynthesis</keyword>
<comment type="function">
    <text evidence="6">Part of the phosphoribosylformylglycinamidine synthase complex involved in the purines biosynthetic pathway. Catalyzes the ATP-dependent conversion of formylglycinamide ribonucleotide (FGAR) and glutamine to yield formylglycinamidine ribonucleotide (FGAM) and glutamate. The FGAM synthase complex is composed of three subunits. PurQ produces an ammonia molecule by converting glutamine to glutamate. PurL transfers the ammonia molecule to FGAR to form FGAM in an ATP-dependent manner. PurS interacts with PurQ and PurL and is thought to assist in the transfer of the ammonia molecule from PurQ to PurL.</text>
</comment>
<comment type="subcellular location">
    <subcellularLocation>
        <location evidence="6">Cytoplasm</location>
    </subcellularLocation>
</comment>
<dbReference type="HOGENOM" id="CLU_164833_3_1_7"/>
<dbReference type="Pfam" id="PF02700">
    <property type="entry name" value="PurS"/>
    <property type="match status" value="1"/>
</dbReference>
<protein>
    <recommendedName>
        <fullName evidence="6">Phosphoribosylformylglycinamidine synthase subunit PurS</fullName>
        <shortName evidence="6">FGAM synthase</shortName>
        <ecNumber evidence="6">6.3.5.3</ecNumber>
    </recommendedName>
    <alternativeName>
        <fullName evidence="6">Formylglycinamide ribonucleotide amidotransferase subunit III</fullName>
        <shortName evidence="6">FGAR amidotransferase III</shortName>
        <shortName evidence="6">FGAR-AT III</shortName>
    </alternativeName>
    <alternativeName>
        <fullName evidence="6">Phosphoribosylformylglycinamidine synthase subunit III</fullName>
    </alternativeName>
</protein>
<evidence type="ECO:0000256" key="4">
    <source>
        <dbReference type="ARBA" id="ARBA00022755"/>
    </source>
</evidence>
<sequence length="81" mass="9158">MAKKARVYVTLKRGVLDPQGSAVNRALHAMGYGEVSDVRLGKFIEVALDEKLPEAEARKRLEEMCRKLLANTVIEDFRIEL</sequence>
<keyword evidence="5 6" id="KW-0067">ATP-binding</keyword>
<keyword evidence="2 6" id="KW-0436">Ligase</keyword>
<dbReference type="GO" id="GO:0005737">
    <property type="term" value="C:cytoplasm"/>
    <property type="evidence" value="ECO:0007669"/>
    <property type="project" value="UniProtKB-SubCell"/>
</dbReference>
<keyword evidence="8" id="KW-1185">Reference proteome</keyword>
<dbReference type="KEGG" id="acp:A2cp1_3981"/>
<gene>
    <name evidence="6" type="primary">purS</name>
    <name evidence="7" type="ordered locus">A2cp1_3981</name>
</gene>